<protein>
    <recommendedName>
        <fullName evidence="1">PD-(D/E)XK endonuclease-like domain-containing protein</fullName>
    </recommendedName>
</protein>
<dbReference type="EMBL" id="PFAZ01000009">
    <property type="protein sequence ID" value="PIR89011.1"/>
    <property type="molecule type" value="Genomic_DNA"/>
</dbReference>
<feature type="domain" description="PD-(D/E)XK endonuclease-like" evidence="1">
    <location>
        <begin position="107"/>
        <end position="231"/>
    </location>
</feature>
<dbReference type="Pfam" id="PF12705">
    <property type="entry name" value="PDDEXK_1"/>
    <property type="match status" value="1"/>
</dbReference>
<organism evidence="2 3">
    <name type="scientific">Candidatus Harrisonbacteria bacterium CG10_big_fil_rev_8_21_14_0_10_40_38</name>
    <dbReference type="NCBI Taxonomy" id="1974583"/>
    <lineage>
        <taxon>Bacteria</taxon>
        <taxon>Candidatus Harrisoniibacteriota</taxon>
    </lineage>
</organism>
<evidence type="ECO:0000313" key="2">
    <source>
        <dbReference type="EMBL" id="PIR89011.1"/>
    </source>
</evidence>
<dbReference type="Proteomes" id="UP000231157">
    <property type="component" value="Unassembled WGS sequence"/>
</dbReference>
<evidence type="ECO:0000259" key="1">
    <source>
        <dbReference type="Pfam" id="PF12705"/>
    </source>
</evidence>
<comment type="caution">
    <text evidence="2">The sequence shown here is derived from an EMBL/GenBank/DDBJ whole genome shotgun (WGS) entry which is preliminary data.</text>
</comment>
<reference evidence="3" key="1">
    <citation type="submission" date="2017-09" db="EMBL/GenBank/DDBJ databases">
        <title>Depth-based differentiation of microbial function through sediment-hosted aquifers and enrichment of novel symbionts in the deep terrestrial subsurface.</title>
        <authorList>
            <person name="Probst A.J."/>
            <person name="Ladd B."/>
            <person name="Jarett J.K."/>
            <person name="Geller-Mcgrath D.E."/>
            <person name="Sieber C.M.K."/>
            <person name="Emerson J.B."/>
            <person name="Anantharaman K."/>
            <person name="Thomas B.C."/>
            <person name="Malmstrom R."/>
            <person name="Stieglmeier M."/>
            <person name="Klingl A."/>
            <person name="Woyke T."/>
            <person name="Ryan C.M."/>
            <person name="Banfield J.F."/>
        </authorList>
    </citation>
    <scope>NUCLEOTIDE SEQUENCE [LARGE SCALE GENOMIC DNA]</scope>
</reference>
<dbReference type="Gene3D" id="3.90.320.10">
    <property type="match status" value="1"/>
</dbReference>
<gene>
    <name evidence="2" type="ORF">COU07_03930</name>
</gene>
<name>A0A2H0URJ3_9BACT</name>
<evidence type="ECO:0000313" key="3">
    <source>
        <dbReference type="Proteomes" id="UP000231157"/>
    </source>
</evidence>
<dbReference type="InterPro" id="IPR011604">
    <property type="entry name" value="PDDEXK-like_dom_sf"/>
</dbReference>
<accession>A0A2H0URJ3</accession>
<dbReference type="InterPro" id="IPR038726">
    <property type="entry name" value="PDDEXK_AddAB-type"/>
</dbReference>
<dbReference type="AlphaFoldDB" id="A0A2H0URJ3"/>
<sequence>MPIRRYTPYKMRNSSKDKLRLSPSALNVFLDCQRCFWLEYGAGVHRPRGPFPSLPSGMDILIKKYFDSYRAVGKLPPEIERQVSGYLFSDTELLNKWRSWRSGLSYYDRDLGAVLVGAIDDCLVENERYIPIDYKTRGFDLADGGESFYQNQMNCYSFLLDTNGMKQPSYAYLAYFIPREIKKGADVRFSVHVKKLNTFPEDALNTFRKAVKLLRSPIPSHDDSCQFCTWNSKGVNNQGVKTKS</sequence>
<proteinExistence type="predicted"/>